<keyword evidence="4" id="KW-1185">Reference proteome</keyword>
<dbReference type="OrthoDB" id="415749at2759"/>
<proteinExistence type="predicted"/>
<dbReference type="EMBL" id="CAMXCT020002114">
    <property type="protein sequence ID" value="CAL1149178.1"/>
    <property type="molecule type" value="Genomic_DNA"/>
</dbReference>
<dbReference type="EMBL" id="CAMXCT030002114">
    <property type="protein sequence ID" value="CAL4783115.1"/>
    <property type="molecule type" value="Genomic_DNA"/>
</dbReference>
<evidence type="ECO:0000313" key="4">
    <source>
        <dbReference type="Proteomes" id="UP001152797"/>
    </source>
</evidence>
<dbReference type="AlphaFoldDB" id="A0A9P1CRA0"/>
<feature type="signal peptide" evidence="1">
    <location>
        <begin position="1"/>
        <end position="20"/>
    </location>
</feature>
<evidence type="ECO:0000256" key="1">
    <source>
        <dbReference type="SAM" id="SignalP"/>
    </source>
</evidence>
<sequence>MIAVLALPKVFFLAFHVTAGLRPLDCDGVEEDGVRWDVVRSDLCHALGEVIHNGALSRDLHAAKDSKGRDPAVSYGDVQLQRHLERFQKLVLVLPERSRCPLGRHCLRILVSVLYSGLPWDAWFQRYEEDLWGLVHGTNWTEALSGGWPVFEVLFLVADLYGGEQLPEDCRSVESKLRALEKLIGDPEIMKHAAPLLRQTCPLARSAAAAALAAAGMRANGGRLQIGMSPGVDVGLLAQTQAAARLAAGRHSGGPKAIFAQPLPSLLLRLDTAHKKFHRAWMRRGRVDIIYCGQLDIEEKLQEICKGIEGECIVHFFQHNSSQRRAPECFQHYRSAGRMVSAAASVSASASWSTLLVSPSTWTWTEDSGRDLQKLLQERHKFARDVALAGLPTINRSKIFNWPVRRVIHKYWKLAYHEYATGHETSPFLPLAQFWAVGDTTSGTRVYGTRTFSSLMTRLEKQELEYVAALPGFEAFSRGDGARVPAIEAALASENEGAEDWFVMLDLLGKDAGLRAYTYLNGASLEDSYQSAARLSPRLSQTFHIEAAHFLPAKGSPGRPQEHCLFPYTSLAGSFTQTHGVVVSWCTRKFLHQMFRDVGGWWLGMDPLRHIIVPVSASVLNLYRSGETELFPWDADIDANFIASHPVVIGSLLEEHEETLKRMGYTYILRGDRVVFRTLEDTARMDIWISGPQDVRAFDIRARLCGVRVNFFRDQLMGSVWYYRPGEKIYGNTRGKLLHCQWKGHNACLPDCVRNGLGVGKDGCEFPDRFVHLFT</sequence>
<keyword evidence="1" id="KW-0732">Signal</keyword>
<evidence type="ECO:0000313" key="3">
    <source>
        <dbReference type="EMBL" id="CAL4783115.1"/>
    </source>
</evidence>
<organism evidence="2">
    <name type="scientific">Cladocopium goreaui</name>
    <dbReference type="NCBI Taxonomy" id="2562237"/>
    <lineage>
        <taxon>Eukaryota</taxon>
        <taxon>Sar</taxon>
        <taxon>Alveolata</taxon>
        <taxon>Dinophyceae</taxon>
        <taxon>Suessiales</taxon>
        <taxon>Symbiodiniaceae</taxon>
        <taxon>Cladocopium</taxon>
    </lineage>
</organism>
<dbReference type="Proteomes" id="UP001152797">
    <property type="component" value="Unassembled WGS sequence"/>
</dbReference>
<feature type="chain" id="PRO_5043270698" evidence="1">
    <location>
        <begin position="21"/>
        <end position="775"/>
    </location>
</feature>
<reference evidence="2" key="1">
    <citation type="submission" date="2022-10" db="EMBL/GenBank/DDBJ databases">
        <authorList>
            <person name="Chen Y."/>
            <person name="Dougan E. K."/>
            <person name="Chan C."/>
            <person name="Rhodes N."/>
            <person name="Thang M."/>
        </authorList>
    </citation>
    <scope>NUCLEOTIDE SEQUENCE</scope>
</reference>
<dbReference type="EMBL" id="CAMXCT010002114">
    <property type="protein sequence ID" value="CAI3995803.1"/>
    <property type="molecule type" value="Genomic_DNA"/>
</dbReference>
<accession>A0A9P1CRA0</accession>
<gene>
    <name evidence="2" type="ORF">C1SCF055_LOCUS22329</name>
</gene>
<reference evidence="3 4" key="2">
    <citation type="submission" date="2024-05" db="EMBL/GenBank/DDBJ databases">
        <authorList>
            <person name="Chen Y."/>
            <person name="Shah S."/>
            <person name="Dougan E. K."/>
            <person name="Thang M."/>
            <person name="Chan C."/>
        </authorList>
    </citation>
    <scope>NUCLEOTIDE SEQUENCE [LARGE SCALE GENOMIC DNA]</scope>
</reference>
<comment type="caution">
    <text evidence="2">The sequence shown here is derived from an EMBL/GenBank/DDBJ whole genome shotgun (WGS) entry which is preliminary data.</text>
</comment>
<name>A0A9P1CRA0_9DINO</name>
<protein>
    <submittedName>
        <fullName evidence="2">Uncharacterized protein</fullName>
    </submittedName>
</protein>
<evidence type="ECO:0000313" key="2">
    <source>
        <dbReference type="EMBL" id="CAI3995803.1"/>
    </source>
</evidence>